<protein>
    <recommendedName>
        <fullName evidence="1">N-acetyltransferase domain-containing protein</fullName>
    </recommendedName>
</protein>
<dbReference type="VEuPathDB" id="FungiDB:UREG_00563"/>
<dbReference type="Pfam" id="PF13302">
    <property type="entry name" value="Acetyltransf_3"/>
    <property type="match status" value="1"/>
</dbReference>
<evidence type="ECO:0000313" key="3">
    <source>
        <dbReference type="Proteomes" id="UP000002058"/>
    </source>
</evidence>
<dbReference type="PROSITE" id="PS51186">
    <property type="entry name" value="GNAT"/>
    <property type="match status" value="1"/>
</dbReference>
<dbReference type="GO" id="GO:0016747">
    <property type="term" value="F:acyltransferase activity, transferring groups other than amino-acyl groups"/>
    <property type="evidence" value="ECO:0007669"/>
    <property type="project" value="InterPro"/>
</dbReference>
<accession>C4JDT6</accession>
<dbReference type="PANTHER" id="PTHR43792">
    <property type="entry name" value="GNAT FAMILY, PUTATIVE (AFU_ORTHOLOGUE AFUA_3G00765)-RELATED-RELATED"/>
    <property type="match status" value="1"/>
</dbReference>
<gene>
    <name evidence="2" type="ORF">UREG_00563</name>
</gene>
<evidence type="ECO:0000313" key="2">
    <source>
        <dbReference type="EMBL" id="EEP75716.1"/>
    </source>
</evidence>
<proteinExistence type="predicted"/>
<keyword evidence="3" id="KW-1185">Reference proteome</keyword>
<name>C4JDT6_UNCRE</name>
<dbReference type="eggNOG" id="ENOG502SQ7V">
    <property type="taxonomic scope" value="Eukaryota"/>
</dbReference>
<dbReference type="Gene3D" id="3.40.630.30">
    <property type="match status" value="1"/>
</dbReference>
<dbReference type="InterPro" id="IPR016181">
    <property type="entry name" value="Acyl_CoA_acyltransferase"/>
</dbReference>
<dbReference type="GeneID" id="8439483"/>
<dbReference type="InterPro" id="IPR000182">
    <property type="entry name" value="GNAT_dom"/>
</dbReference>
<reference evidence="3" key="1">
    <citation type="journal article" date="2009" name="Genome Res.">
        <title>Comparative genomic analyses of the human fungal pathogens Coccidioides and their relatives.</title>
        <authorList>
            <person name="Sharpton T.J."/>
            <person name="Stajich J.E."/>
            <person name="Rounsley S.D."/>
            <person name="Gardner M.J."/>
            <person name="Wortman J.R."/>
            <person name="Jordar V.S."/>
            <person name="Maiti R."/>
            <person name="Kodira C.D."/>
            <person name="Neafsey D.E."/>
            <person name="Zeng Q."/>
            <person name="Hung C.-Y."/>
            <person name="McMahan C."/>
            <person name="Muszewska A."/>
            <person name="Grynberg M."/>
            <person name="Mandel M.A."/>
            <person name="Kellner E.M."/>
            <person name="Barker B.M."/>
            <person name="Galgiani J.N."/>
            <person name="Orbach M.J."/>
            <person name="Kirkland T.N."/>
            <person name="Cole G.T."/>
            <person name="Henn M.R."/>
            <person name="Birren B.W."/>
            <person name="Taylor J.W."/>
        </authorList>
    </citation>
    <scope>NUCLEOTIDE SEQUENCE [LARGE SCALE GENOMIC DNA]</scope>
    <source>
        <strain evidence="3">UAMH 1704</strain>
    </source>
</reference>
<dbReference type="EMBL" id="CH476615">
    <property type="protein sequence ID" value="EEP75716.1"/>
    <property type="molecule type" value="Genomic_DNA"/>
</dbReference>
<dbReference type="InParanoid" id="C4JDT6"/>
<dbReference type="KEGG" id="ure:UREG_00563"/>
<evidence type="ECO:0000259" key="1">
    <source>
        <dbReference type="PROSITE" id="PS51186"/>
    </source>
</evidence>
<dbReference type="OMA" id="DWLWPRV"/>
<dbReference type="OrthoDB" id="4072826at2759"/>
<dbReference type="Proteomes" id="UP000002058">
    <property type="component" value="Unassembled WGS sequence"/>
</dbReference>
<dbReference type="PANTHER" id="PTHR43792:SF1">
    <property type="entry name" value="N-ACETYLTRANSFERASE DOMAIN-CONTAINING PROTEIN"/>
    <property type="match status" value="1"/>
</dbReference>
<dbReference type="SUPFAM" id="SSF55729">
    <property type="entry name" value="Acyl-CoA N-acyltransferases (Nat)"/>
    <property type="match status" value="1"/>
</dbReference>
<dbReference type="InterPro" id="IPR051531">
    <property type="entry name" value="N-acetyltransferase"/>
</dbReference>
<feature type="domain" description="N-acetyltransferase" evidence="1">
    <location>
        <begin position="42"/>
        <end position="221"/>
    </location>
</feature>
<dbReference type="AlphaFoldDB" id="C4JDT6"/>
<organism evidence="2 3">
    <name type="scientific">Uncinocarpus reesii (strain UAMH 1704)</name>
    <dbReference type="NCBI Taxonomy" id="336963"/>
    <lineage>
        <taxon>Eukaryota</taxon>
        <taxon>Fungi</taxon>
        <taxon>Dikarya</taxon>
        <taxon>Ascomycota</taxon>
        <taxon>Pezizomycotina</taxon>
        <taxon>Eurotiomycetes</taxon>
        <taxon>Eurotiomycetidae</taxon>
        <taxon>Onygenales</taxon>
        <taxon>Onygenaceae</taxon>
        <taxon>Uncinocarpus</taxon>
    </lineage>
</organism>
<sequence length="221" mass="24426">MKLRPELEDENTRYYSGGAPPQPFRVLLPSSDSLPIVRTERLCLRPLTLGDIDTIFNIRPKEANSWYTPWTSVDEARAWFDRKTFCEPASAAGLTFQYGIILGPDPSGEMIGTIGMNQVHPRPNIGYGLTDAHTGKGYMSEALGGVLGVWWGLPRREGESDEEEQSEDWDGTERVFATASKANRASVKVLEKNGFEVYFERTTGSGDTVCCAAVTAQLPDD</sequence>
<dbReference type="RefSeq" id="XP_002541049.1">
    <property type="nucleotide sequence ID" value="XM_002541003.1"/>
</dbReference>
<dbReference type="HOGENOM" id="CLU_013985_24_2_1"/>